<reference evidence="2 3" key="1">
    <citation type="submission" date="2014-12" db="EMBL/GenBank/DDBJ databases">
        <title>Draft genome sequences of 10 type strains of Lactococcus.</title>
        <authorList>
            <person name="Sun Z."/>
            <person name="Zhong Z."/>
            <person name="Liu W."/>
            <person name="Zhang W."/>
            <person name="Zhang H."/>
        </authorList>
    </citation>
    <scope>NUCLEOTIDE SEQUENCE [LARGE SCALE GENOMIC DNA]</scope>
    <source>
        <strain evidence="2 3">DSM 21502</strain>
    </source>
</reference>
<dbReference type="GO" id="GO:0003677">
    <property type="term" value="F:DNA binding"/>
    <property type="evidence" value="ECO:0007669"/>
    <property type="project" value="InterPro"/>
</dbReference>
<name>A0A2A5SSB5_LACLC</name>
<feature type="domain" description="HTH cro/C1-type" evidence="1">
    <location>
        <begin position="15"/>
        <end position="68"/>
    </location>
</feature>
<evidence type="ECO:0000313" key="3">
    <source>
        <dbReference type="Proteomes" id="UP000218711"/>
    </source>
</evidence>
<dbReference type="CDD" id="cd00093">
    <property type="entry name" value="HTH_XRE"/>
    <property type="match status" value="1"/>
</dbReference>
<evidence type="ECO:0000259" key="1">
    <source>
        <dbReference type="PROSITE" id="PS50943"/>
    </source>
</evidence>
<dbReference type="SUPFAM" id="SSF47413">
    <property type="entry name" value="lambda repressor-like DNA-binding domains"/>
    <property type="match status" value="1"/>
</dbReference>
<sequence>MKGFEIEKMDFYGRIKNLAEASDKSFNQIEKELGYSRNALSNYKGKTMPSAIRLLELAEYFDVTPRYLMGFDEIYLKEKSEDSLAEFIFENLNKKQKFEMCRLSQGWLVHEMKTNSVGD</sequence>
<evidence type="ECO:0000313" key="2">
    <source>
        <dbReference type="EMBL" id="PCS18034.1"/>
    </source>
</evidence>
<dbReference type="SMART" id="SM00530">
    <property type="entry name" value="HTH_XRE"/>
    <property type="match status" value="1"/>
</dbReference>
<dbReference type="Gene3D" id="1.10.260.40">
    <property type="entry name" value="lambda repressor-like DNA-binding domains"/>
    <property type="match status" value="1"/>
</dbReference>
<gene>
    <name evidence="2" type="ORF">RU92_GL002339</name>
</gene>
<dbReference type="Pfam" id="PF01381">
    <property type="entry name" value="HTH_3"/>
    <property type="match status" value="1"/>
</dbReference>
<dbReference type="InterPro" id="IPR001387">
    <property type="entry name" value="Cro/C1-type_HTH"/>
</dbReference>
<dbReference type="PROSITE" id="PS50943">
    <property type="entry name" value="HTH_CROC1"/>
    <property type="match status" value="1"/>
</dbReference>
<organism evidence="2 3">
    <name type="scientific">Lactococcus cremoris subsp. tructae</name>
    <dbReference type="NCBI Taxonomy" id="542833"/>
    <lineage>
        <taxon>Bacteria</taxon>
        <taxon>Bacillati</taxon>
        <taxon>Bacillota</taxon>
        <taxon>Bacilli</taxon>
        <taxon>Lactobacillales</taxon>
        <taxon>Streptococcaceae</taxon>
        <taxon>Lactococcus</taxon>
    </lineage>
</organism>
<accession>A0A2A5SSB5</accession>
<proteinExistence type="predicted"/>
<comment type="caution">
    <text evidence="2">The sequence shown here is derived from an EMBL/GenBank/DDBJ whole genome shotgun (WGS) entry which is preliminary data.</text>
</comment>
<protein>
    <submittedName>
        <fullName evidence="2">Transcriptional regulator, Xre family</fullName>
    </submittedName>
</protein>
<dbReference type="AlphaFoldDB" id="A0A2A5SSB5"/>
<dbReference type="Proteomes" id="UP000218711">
    <property type="component" value="Unassembled WGS sequence"/>
</dbReference>
<dbReference type="InterPro" id="IPR010982">
    <property type="entry name" value="Lambda_DNA-bd_dom_sf"/>
</dbReference>
<dbReference type="EMBL" id="JXKC01000007">
    <property type="protein sequence ID" value="PCS18034.1"/>
    <property type="molecule type" value="Genomic_DNA"/>
</dbReference>